<protein>
    <submittedName>
        <fullName evidence="1">Uncharacterized protein</fullName>
    </submittedName>
</protein>
<sequence length="220" mass="25009">MDLSLAVMDRALFHFDNAYDIPHVRCTGTVCRTNLATNTAFRGFGGPQGLFVEETYIDHIARTLKRDPEEIRARNMYIEGQRTHFGQPLEDFNLQTLWQHLIYRSNFESKKTNVEAFNKSNRWKKRGVSLLPTKIGISFTTKFMNQGGSLVHVYADGSVLISHGGVEMGKGLHTKVIQVAALTFVISHEQIHIEETSTSKVPNPNRHQLPRAQNCTAWQR</sequence>
<name>A0ACC0WQU0_9STRA</name>
<dbReference type="Proteomes" id="UP001163321">
    <property type="component" value="Chromosome 10"/>
</dbReference>
<dbReference type="EMBL" id="CM047589">
    <property type="protein sequence ID" value="KAI9920443.1"/>
    <property type="molecule type" value="Genomic_DNA"/>
</dbReference>
<gene>
    <name evidence="1" type="ORF">PsorP6_015724</name>
</gene>
<evidence type="ECO:0000313" key="2">
    <source>
        <dbReference type="Proteomes" id="UP001163321"/>
    </source>
</evidence>
<proteinExistence type="predicted"/>
<evidence type="ECO:0000313" key="1">
    <source>
        <dbReference type="EMBL" id="KAI9920443.1"/>
    </source>
</evidence>
<keyword evidence="2" id="KW-1185">Reference proteome</keyword>
<comment type="caution">
    <text evidence="1">The sequence shown here is derived from an EMBL/GenBank/DDBJ whole genome shotgun (WGS) entry which is preliminary data.</text>
</comment>
<reference evidence="1 2" key="1">
    <citation type="journal article" date="2022" name="bioRxiv">
        <title>The genome of the oomycete Peronosclerospora sorghi, a cosmopolitan pathogen of maize and sorghum, is inflated with dispersed pseudogenes.</title>
        <authorList>
            <person name="Fletcher K."/>
            <person name="Martin F."/>
            <person name="Isakeit T."/>
            <person name="Cavanaugh K."/>
            <person name="Magill C."/>
            <person name="Michelmore R."/>
        </authorList>
    </citation>
    <scope>NUCLEOTIDE SEQUENCE [LARGE SCALE GENOMIC DNA]</scope>
    <source>
        <strain evidence="1">P6</strain>
    </source>
</reference>
<accession>A0ACC0WQU0</accession>
<organism evidence="1 2">
    <name type="scientific">Peronosclerospora sorghi</name>
    <dbReference type="NCBI Taxonomy" id="230839"/>
    <lineage>
        <taxon>Eukaryota</taxon>
        <taxon>Sar</taxon>
        <taxon>Stramenopiles</taxon>
        <taxon>Oomycota</taxon>
        <taxon>Peronosporomycetes</taxon>
        <taxon>Peronosporales</taxon>
        <taxon>Peronosporaceae</taxon>
        <taxon>Peronosclerospora</taxon>
    </lineage>
</organism>